<evidence type="ECO:0000256" key="7">
    <source>
        <dbReference type="ARBA" id="ARBA00022982"/>
    </source>
</evidence>
<accession>A0A8T2SIC9</accession>
<evidence type="ECO:0000313" key="14">
    <source>
        <dbReference type="Proteomes" id="UP000825935"/>
    </source>
</evidence>
<dbReference type="GO" id="GO:0046872">
    <property type="term" value="F:metal ion binding"/>
    <property type="evidence" value="ECO:0007669"/>
    <property type="project" value="UniProtKB-KW"/>
</dbReference>
<evidence type="ECO:0000256" key="11">
    <source>
        <dbReference type="SAM" id="Phobius"/>
    </source>
</evidence>
<feature type="transmembrane region" description="Helical" evidence="11">
    <location>
        <begin position="116"/>
        <end position="133"/>
    </location>
</feature>
<dbReference type="InterPro" id="IPR045150">
    <property type="entry name" value="CYB561D1/2"/>
</dbReference>
<dbReference type="Gene3D" id="1.20.120.1770">
    <property type="match status" value="1"/>
</dbReference>
<feature type="transmembrane region" description="Helical" evidence="11">
    <location>
        <begin position="85"/>
        <end position="104"/>
    </location>
</feature>
<keyword evidence="9" id="KW-0408">Iron</keyword>
<evidence type="ECO:0000256" key="4">
    <source>
        <dbReference type="ARBA" id="ARBA00022617"/>
    </source>
</evidence>
<evidence type="ECO:0000256" key="9">
    <source>
        <dbReference type="ARBA" id="ARBA00023004"/>
    </source>
</evidence>
<dbReference type="PANTHER" id="PTHR15422:SF24">
    <property type="entry name" value="DOMON RELATED DOMAIN-CONTAINING PROTEIN"/>
    <property type="match status" value="1"/>
</dbReference>
<comment type="cofactor">
    <cofactor evidence="1">
        <name>heme b</name>
        <dbReference type="ChEBI" id="CHEBI:60344"/>
    </cofactor>
</comment>
<keyword evidence="8 11" id="KW-1133">Transmembrane helix</keyword>
<dbReference type="PANTHER" id="PTHR15422">
    <property type="entry name" value="OS05G0565100 PROTEIN"/>
    <property type="match status" value="1"/>
</dbReference>
<keyword evidence="6" id="KW-0479">Metal-binding</keyword>
<dbReference type="EMBL" id="CM035424">
    <property type="protein sequence ID" value="KAH7351926.1"/>
    <property type="molecule type" value="Genomic_DNA"/>
</dbReference>
<comment type="caution">
    <text evidence="13">The sequence shown here is derived from an EMBL/GenBank/DDBJ whole genome shotgun (WGS) entry which is preliminary data.</text>
</comment>
<dbReference type="GO" id="GO:0020037">
    <property type="term" value="F:heme binding"/>
    <property type="evidence" value="ECO:0007669"/>
    <property type="project" value="TreeGrafter"/>
</dbReference>
<organism evidence="13 14">
    <name type="scientific">Ceratopteris richardii</name>
    <name type="common">Triangle waterfern</name>
    <dbReference type="NCBI Taxonomy" id="49495"/>
    <lineage>
        <taxon>Eukaryota</taxon>
        <taxon>Viridiplantae</taxon>
        <taxon>Streptophyta</taxon>
        <taxon>Embryophyta</taxon>
        <taxon>Tracheophyta</taxon>
        <taxon>Polypodiopsida</taxon>
        <taxon>Polypodiidae</taxon>
        <taxon>Polypodiales</taxon>
        <taxon>Pteridineae</taxon>
        <taxon>Pteridaceae</taxon>
        <taxon>Parkerioideae</taxon>
        <taxon>Ceratopteris</taxon>
    </lineage>
</organism>
<evidence type="ECO:0000256" key="2">
    <source>
        <dbReference type="ARBA" id="ARBA00004141"/>
    </source>
</evidence>
<feature type="transmembrane region" description="Helical" evidence="11">
    <location>
        <begin position="153"/>
        <end position="170"/>
    </location>
</feature>
<feature type="domain" description="Cytochrome b561" evidence="12">
    <location>
        <begin position="1"/>
        <end position="178"/>
    </location>
</feature>
<dbReference type="PROSITE" id="PS50939">
    <property type="entry name" value="CYTOCHROME_B561"/>
    <property type="match status" value="1"/>
</dbReference>
<name>A0A8T2SIC9_CERRI</name>
<keyword evidence="10 11" id="KW-0472">Membrane</keyword>
<gene>
    <name evidence="13" type="ORF">KP509_19G020600</name>
</gene>
<dbReference type="CDD" id="cd08760">
    <property type="entry name" value="Cyt_b561_FRRS1_like"/>
    <property type="match status" value="1"/>
</dbReference>
<keyword evidence="4" id="KW-0349">Heme</keyword>
<reference evidence="13" key="1">
    <citation type="submission" date="2021-08" db="EMBL/GenBank/DDBJ databases">
        <title>WGS assembly of Ceratopteris richardii.</title>
        <authorList>
            <person name="Marchant D.B."/>
            <person name="Chen G."/>
            <person name="Jenkins J."/>
            <person name="Shu S."/>
            <person name="Leebens-Mack J."/>
            <person name="Grimwood J."/>
            <person name="Schmutz J."/>
            <person name="Soltis P."/>
            <person name="Soltis D."/>
            <person name="Chen Z.-H."/>
        </authorList>
    </citation>
    <scope>NUCLEOTIDE SEQUENCE</scope>
    <source>
        <strain evidence="13">Whitten #5841</strain>
        <tissue evidence="13">Leaf</tissue>
    </source>
</reference>
<keyword evidence="14" id="KW-1185">Reference proteome</keyword>
<dbReference type="SMART" id="SM00665">
    <property type="entry name" value="B561"/>
    <property type="match status" value="1"/>
</dbReference>
<evidence type="ECO:0000259" key="12">
    <source>
        <dbReference type="PROSITE" id="PS50939"/>
    </source>
</evidence>
<evidence type="ECO:0000256" key="6">
    <source>
        <dbReference type="ARBA" id="ARBA00022723"/>
    </source>
</evidence>
<evidence type="ECO:0000313" key="13">
    <source>
        <dbReference type="EMBL" id="KAH7351926.1"/>
    </source>
</evidence>
<feature type="transmembrane region" description="Helical" evidence="11">
    <location>
        <begin position="51"/>
        <end position="73"/>
    </location>
</feature>
<evidence type="ECO:0000256" key="10">
    <source>
        <dbReference type="ARBA" id="ARBA00023136"/>
    </source>
</evidence>
<sequence length="208" mass="23876">MVDDGTAAKVHGFFMYVPFGIIMPGALIVARFMQYYRRRLGDGHLLPRRLFYAHATLQVLALLVLIAGGAYSFKYFKVGTKHTHQRLGYTLWGLVIAQFLMSINRPPLGSGRRLQWYTLHWLIGTSTVILGFYDIYVGMTLWERATNKSIKKFNIAFSVQVSLITLVYLLQDRIGNFSIQLYGLQQERENSLHMPRLKIPRFGSAQKV</sequence>
<keyword evidence="7" id="KW-0249">Electron transport</keyword>
<protein>
    <recommendedName>
        <fullName evidence="12">Cytochrome b561 domain-containing protein</fullName>
    </recommendedName>
</protein>
<feature type="transmembrane region" description="Helical" evidence="11">
    <location>
        <begin position="12"/>
        <end position="30"/>
    </location>
</feature>
<evidence type="ECO:0000256" key="1">
    <source>
        <dbReference type="ARBA" id="ARBA00001970"/>
    </source>
</evidence>
<dbReference type="Proteomes" id="UP000825935">
    <property type="component" value="Chromosome 19"/>
</dbReference>
<dbReference type="AlphaFoldDB" id="A0A8T2SIC9"/>
<dbReference type="GO" id="GO:0016020">
    <property type="term" value="C:membrane"/>
    <property type="evidence" value="ECO:0007669"/>
    <property type="project" value="UniProtKB-SubCell"/>
</dbReference>
<evidence type="ECO:0000256" key="5">
    <source>
        <dbReference type="ARBA" id="ARBA00022692"/>
    </source>
</evidence>
<dbReference type="OrthoDB" id="19261at2759"/>
<dbReference type="OMA" id="KWHYIKQ"/>
<evidence type="ECO:0000256" key="3">
    <source>
        <dbReference type="ARBA" id="ARBA00022448"/>
    </source>
</evidence>
<dbReference type="InterPro" id="IPR006593">
    <property type="entry name" value="Cyt_b561/ferric_Rdtase_TM"/>
</dbReference>
<keyword evidence="5 11" id="KW-0812">Transmembrane</keyword>
<comment type="subcellular location">
    <subcellularLocation>
        <location evidence="2">Membrane</location>
        <topology evidence="2">Multi-pass membrane protein</topology>
    </subcellularLocation>
</comment>
<proteinExistence type="predicted"/>
<evidence type="ECO:0000256" key="8">
    <source>
        <dbReference type="ARBA" id="ARBA00022989"/>
    </source>
</evidence>
<keyword evidence="3" id="KW-0813">Transport</keyword>
<dbReference type="GO" id="GO:0140575">
    <property type="term" value="F:transmembrane monodehydroascorbate reductase activity"/>
    <property type="evidence" value="ECO:0007669"/>
    <property type="project" value="InterPro"/>
</dbReference>